<name>A0A6B0TTY2_IXORI</name>
<organism evidence="1">
    <name type="scientific">Ixodes ricinus</name>
    <name type="common">Common tick</name>
    <name type="synonym">Acarus ricinus</name>
    <dbReference type="NCBI Taxonomy" id="34613"/>
    <lineage>
        <taxon>Eukaryota</taxon>
        <taxon>Metazoa</taxon>
        <taxon>Ecdysozoa</taxon>
        <taxon>Arthropoda</taxon>
        <taxon>Chelicerata</taxon>
        <taxon>Arachnida</taxon>
        <taxon>Acari</taxon>
        <taxon>Parasitiformes</taxon>
        <taxon>Ixodida</taxon>
        <taxon>Ixodoidea</taxon>
        <taxon>Ixodidae</taxon>
        <taxon>Ixodinae</taxon>
        <taxon>Ixodes</taxon>
    </lineage>
</organism>
<dbReference type="EMBL" id="GIFC01001359">
    <property type="protein sequence ID" value="MXU83442.1"/>
    <property type="molecule type" value="Transcribed_RNA"/>
</dbReference>
<sequence>MVAKLPRAAVTAWLSWARLAFRRLSSSFSGREVCCWSEEGPLLRASSAPARPSSTSVRCHLSWLQWEESGARFFV</sequence>
<reference evidence="1" key="1">
    <citation type="submission" date="2019-12" db="EMBL/GenBank/DDBJ databases">
        <title>An insight into the sialome of adult female Ixodes ricinus ticks feeding for 6 days.</title>
        <authorList>
            <person name="Perner J."/>
            <person name="Ribeiro J.M.C."/>
        </authorList>
    </citation>
    <scope>NUCLEOTIDE SEQUENCE</scope>
    <source>
        <strain evidence="1">Semi-engorged</strain>
        <tissue evidence="1">Salivary glands</tissue>
    </source>
</reference>
<evidence type="ECO:0000313" key="1">
    <source>
        <dbReference type="EMBL" id="MXU83442.1"/>
    </source>
</evidence>
<proteinExistence type="predicted"/>
<dbReference type="AlphaFoldDB" id="A0A6B0TTY2"/>
<accession>A0A6B0TTY2</accession>
<protein>
    <submittedName>
        <fullName evidence="1">Putative secreted protein</fullName>
    </submittedName>
</protein>